<accession>A0A8J2MIY7</accession>
<keyword evidence="4 8" id="KW-1133">Transmembrane helix</keyword>
<feature type="transmembrane region" description="Helical" evidence="8">
    <location>
        <begin position="299"/>
        <end position="321"/>
    </location>
</feature>
<dbReference type="OrthoDB" id="6366728at2759"/>
<comment type="subcellular location">
    <subcellularLocation>
        <location evidence="1 8">Cell membrane</location>
        <topology evidence="1 8">Multi-pass membrane protein</topology>
    </subcellularLocation>
</comment>
<dbReference type="PANTHER" id="PTHR21143:SF133">
    <property type="entry name" value="GUSTATORY AND PHEROMONE RECEPTOR 32A-RELATED"/>
    <property type="match status" value="1"/>
</dbReference>
<evidence type="ECO:0000256" key="7">
    <source>
        <dbReference type="ARBA" id="ARBA00023224"/>
    </source>
</evidence>
<keyword evidence="5 8" id="KW-0472">Membrane</keyword>
<keyword evidence="2 8" id="KW-1003">Cell membrane</keyword>
<dbReference type="EMBL" id="CAJNRD030001118">
    <property type="protein sequence ID" value="CAG5084123.1"/>
    <property type="molecule type" value="Genomic_DNA"/>
</dbReference>
<organism evidence="9 10">
    <name type="scientific">Cotesia congregata</name>
    <name type="common">Parasitoid wasp</name>
    <name type="synonym">Apanteles congregatus</name>
    <dbReference type="NCBI Taxonomy" id="51543"/>
    <lineage>
        <taxon>Eukaryota</taxon>
        <taxon>Metazoa</taxon>
        <taxon>Ecdysozoa</taxon>
        <taxon>Arthropoda</taxon>
        <taxon>Hexapoda</taxon>
        <taxon>Insecta</taxon>
        <taxon>Pterygota</taxon>
        <taxon>Neoptera</taxon>
        <taxon>Endopterygota</taxon>
        <taxon>Hymenoptera</taxon>
        <taxon>Apocrita</taxon>
        <taxon>Ichneumonoidea</taxon>
        <taxon>Braconidae</taxon>
        <taxon>Microgastrinae</taxon>
        <taxon>Cotesia</taxon>
    </lineage>
</organism>
<dbReference type="GO" id="GO:0007165">
    <property type="term" value="P:signal transduction"/>
    <property type="evidence" value="ECO:0007669"/>
    <property type="project" value="UniProtKB-KW"/>
</dbReference>
<keyword evidence="3 8" id="KW-0812">Transmembrane</keyword>
<dbReference type="AlphaFoldDB" id="A0A8J2MIY7"/>
<name>A0A8J2MIY7_COTCN</name>
<sequence>MDILTKNIVKAKKSNWQLFTATNYTSLMYPIFMLCKINGLFPYQVTKIESMAITNSRVTYIYSAIVFATYIVIFALIIYYINVSGAIKFARVPAFLQAHCYLSLGCFMFVVSLVQSNSRVIFYQKFNAVTLEIPPTKLSKLSKIIHTIELIGVGFLLLQFPSVYSENYKIFLFRALAMHTTFIIYCIDKIYINHASLIGVCFATINENLYKLKNNLRINERHLLRRNYHKKWNPLLIINIQQIIKQHNNVSKLTVEMNEKFGLQMIASVTLTFIEITFSLYFYILRALGVSGVNIETQIWFSYFVTSMSYYTIKLLLMVIMCEECRKQSRKTGIIVHEILNETKDREINDELQIFSLQLLHHDTTFTVKGLKIDATLLTSFAGGITTYFLILIQFLMSSKSCAEVVDESTG</sequence>
<keyword evidence="7 8" id="KW-0807">Transducer</keyword>
<evidence type="ECO:0000256" key="2">
    <source>
        <dbReference type="ARBA" id="ARBA00022475"/>
    </source>
</evidence>
<evidence type="ECO:0000256" key="8">
    <source>
        <dbReference type="RuleBase" id="RU363108"/>
    </source>
</evidence>
<feature type="transmembrane region" description="Helical" evidence="8">
    <location>
        <begin position="27"/>
        <end position="46"/>
    </location>
</feature>
<feature type="transmembrane region" description="Helical" evidence="8">
    <location>
        <begin position="375"/>
        <end position="397"/>
    </location>
</feature>
<comment type="similarity">
    <text evidence="8">Belongs to the insect chemoreceptor superfamily. Gustatory receptor (GR) family.</text>
</comment>
<evidence type="ECO:0000256" key="3">
    <source>
        <dbReference type="ARBA" id="ARBA00022692"/>
    </source>
</evidence>
<feature type="transmembrane region" description="Helical" evidence="8">
    <location>
        <begin position="261"/>
        <end position="284"/>
    </location>
</feature>
<dbReference type="GO" id="GO:0008049">
    <property type="term" value="P:male courtship behavior"/>
    <property type="evidence" value="ECO:0007669"/>
    <property type="project" value="TreeGrafter"/>
</dbReference>
<dbReference type="PANTHER" id="PTHR21143">
    <property type="entry name" value="INVERTEBRATE GUSTATORY RECEPTOR"/>
    <property type="match status" value="1"/>
</dbReference>
<dbReference type="InterPro" id="IPR013604">
    <property type="entry name" value="7TM_chemorcpt"/>
</dbReference>
<comment type="function">
    <text evidence="8">Gustatory receptor which mediates acceptance or avoidance behavior, depending on its substrates.</text>
</comment>
<protein>
    <recommendedName>
        <fullName evidence="8">Gustatory receptor</fullName>
    </recommendedName>
</protein>
<evidence type="ECO:0000256" key="4">
    <source>
        <dbReference type="ARBA" id="ARBA00022989"/>
    </source>
</evidence>
<dbReference type="GO" id="GO:0050909">
    <property type="term" value="P:sensory perception of taste"/>
    <property type="evidence" value="ECO:0007669"/>
    <property type="project" value="InterPro"/>
</dbReference>
<dbReference type="GO" id="GO:0005886">
    <property type="term" value="C:plasma membrane"/>
    <property type="evidence" value="ECO:0007669"/>
    <property type="project" value="UniProtKB-SubCell"/>
</dbReference>
<dbReference type="Pfam" id="PF08395">
    <property type="entry name" value="7tm_7"/>
    <property type="match status" value="1"/>
</dbReference>
<dbReference type="GO" id="GO:0030424">
    <property type="term" value="C:axon"/>
    <property type="evidence" value="ECO:0007669"/>
    <property type="project" value="TreeGrafter"/>
</dbReference>
<feature type="transmembrane region" description="Helical" evidence="8">
    <location>
        <begin position="144"/>
        <end position="164"/>
    </location>
</feature>
<dbReference type="GO" id="GO:0030425">
    <property type="term" value="C:dendrite"/>
    <property type="evidence" value="ECO:0007669"/>
    <property type="project" value="TreeGrafter"/>
</dbReference>
<comment type="caution">
    <text evidence="8">Lacks conserved residue(s) required for the propagation of feature annotation.</text>
</comment>
<dbReference type="GO" id="GO:0007635">
    <property type="term" value="P:chemosensory behavior"/>
    <property type="evidence" value="ECO:0007669"/>
    <property type="project" value="TreeGrafter"/>
</dbReference>
<evidence type="ECO:0000313" key="9">
    <source>
        <dbReference type="EMBL" id="CAG5084123.1"/>
    </source>
</evidence>
<dbReference type="GO" id="GO:0043025">
    <property type="term" value="C:neuronal cell body"/>
    <property type="evidence" value="ECO:0007669"/>
    <property type="project" value="TreeGrafter"/>
</dbReference>
<gene>
    <name evidence="9" type="ORF">HICCMSTLAB_LOCUS4021</name>
</gene>
<evidence type="ECO:0000256" key="6">
    <source>
        <dbReference type="ARBA" id="ARBA00023170"/>
    </source>
</evidence>
<feature type="transmembrane region" description="Helical" evidence="8">
    <location>
        <begin position="94"/>
        <end position="114"/>
    </location>
</feature>
<evidence type="ECO:0000313" key="10">
    <source>
        <dbReference type="Proteomes" id="UP000786811"/>
    </source>
</evidence>
<feature type="transmembrane region" description="Helical" evidence="8">
    <location>
        <begin position="58"/>
        <end position="82"/>
    </location>
</feature>
<proteinExistence type="inferred from homology"/>
<reference evidence="9" key="1">
    <citation type="submission" date="2021-04" db="EMBL/GenBank/DDBJ databases">
        <authorList>
            <person name="Chebbi M.A.C M."/>
        </authorList>
    </citation>
    <scope>NUCLEOTIDE SEQUENCE</scope>
</reference>
<comment type="caution">
    <text evidence="9">The sequence shown here is derived from an EMBL/GenBank/DDBJ whole genome shotgun (WGS) entry which is preliminary data.</text>
</comment>
<evidence type="ECO:0000256" key="1">
    <source>
        <dbReference type="ARBA" id="ARBA00004651"/>
    </source>
</evidence>
<keyword evidence="6 8" id="KW-0675">Receptor</keyword>
<keyword evidence="10" id="KW-1185">Reference proteome</keyword>
<feature type="transmembrane region" description="Helical" evidence="8">
    <location>
        <begin position="170"/>
        <end position="187"/>
    </location>
</feature>
<evidence type="ECO:0000256" key="5">
    <source>
        <dbReference type="ARBA" id="ARBA00023136"/>
    </source>
</evidence>
<dbReference type="Proteomes" id="UP000786811">
    <property type="component" value="Unassembled WGS sequence"/>
</dbReference>